<dbReference type="InterPro" id="IPR006119">
    <property type="entry name" value="Resolv_N"/>
</dbReference>
<dbReference type="Pfam" id="PF00239">
    <property type="entry name" value="Resolvase"/>
    <property type="match status" value="1"/>
</dbReference>
<dbReference type="PATRIC" id="fig|318683.6.peg.3338"/>
<dbReference type="PROSITE" id="PS51736">
    <property type="entry name" value="RECOMBINASES_3"/>
    <property type="match status" value="1"/>
</dbReference>
<protein>
    <submittedName>
        <fullName evidence="8">Resolvase</fullName>
    </submittedName>
</protein>
<dbReference type="PANTHER" id="PTHR30461">
    <property type="entry name" value="DNA-INVERTASE FROM LAMBDOID PROPHAGE"/>
    <property type="match status" value="1"/>
</dbReference>
<accession>A0A149TLP1</accession>
<dbReference type="CDD" id="cd00569">
    <property type="entry name" value="HTH_Hin_like"/>
    <property type="match status" value="1"/>
</dbReference>
<dbReference type="SUPFAM" id="SSF53041">
    <property type="entry name" value="Resolvase-like"/>
    <property type="match status" value="1"/>
</dbReference>
<dbReference type="InterPro" id="IPR050639">
    <property type="entry name" value="SSR_resolvase"/>
</dbReference>
<dbReference type="AlphaFoldDB" id="A0A149TLP1"/>
<sequence>MKIGYARVSRADKQDLSMQIQALEKEGCDKIYEDTASAKNTARPQLQEMLRYARQGDEIVVWRLDRLSRSLADLISLTDDLGERGIGLRSLTEPVYQTSGPMGRVVLQIMAVLAEFERATIIERTKAGLRAAKERGVHVGRPKLLSEDQAAHIVQEIEAGRLTLSEAANLFGVSRSTISRLRRDMKCSARQMPVS</sequence>
<evidence type="ECO:0000313" key="8">
    <source>
        <dbReference type="EMBL" id="KXV49679.1"/>
    </source>
</evidence>
<dbReference type="SMART" id="SM00857">
    <property type="entry name" value="Resolvase"/>
    <property type="match status" value="1"/>
</dbReference>
<dbReference type="RefSeq" id="WP_062106658.1">
    <property type="nucleotide sequence ID" value="NZ_LHZR01000092.1"/>
</dbReference>
<evidence type="ECO:0000256" key="5">
    <source>
        <dbReference type="ARBA" id="ARBA00023172"/>
    </source>
</evidence>
<dbReference type="GO" id="GO:0003677">
    <property type="term" value="F:DNA binding"/>
    <property type="evidence" value="ECO:0007669"/>
    <property type="project" value="UniProtKB-KW"/>
</dbReference>
<keyword evidence="5" id="KW-0233">DNA recombination</keyword>
<evidence type="ECO:0000256" key="4">
    <source>
        <dbReference type="ARBA" id="ARBA00023125"/>
    </source>
</evidence>
<dbReference type="SUPFAM" id="SSF46689">
    <property type="entry name" value="Homeodomain-like"/>
    <property type="match status" value="1"/>
</dbReference>
<comment type="similarity">
    <text evidence="1">Belongs to the site-specific recombinase resolvase family.</text>
</comment>
<keyword evidence="4" id="KW-0238">DNA-binding</keyword>
<dbReference type="FunFam" id="3.40.50.1390:FF:000001">
    <property type="entry name" value="DNA recombinase"/>
    <property type="match status" value="1"/>
</dbReference>
<evidence type="ECO:0000313" key="9">
    <source>
        <dbReference type="Proteomes" id="UP000075636"/>
    </source>
</evidence>
<dbReference type="GO" id="GO:0000150">
    <property type="term" value="F:DNA strand exchange activity"/>
    <property type="evidence" value="ECO:0007669"/>
    <property type="project" value="UniProtKB-KW"/>
</dbReference>
<comment type="caution">
    <text evidence="8">The sequence shown here is derived from an EMBL/GenBank/DDBJ whole genome shotgun (WGS) entry which is preliminary data.</text>
</comment>
<dbReference type="InterPro" id="IPR036162">
    <property type="entry name" value="Resolvase-like_N_sf"/>
</dbReference>
<evidence type="ECO:0000256" key="1">
    <source>
        <dbReference type="ARBA" id="ARBA00009913"/>
    </source>
</evidence>
<dbReference type="InterPro" id="IPR055247">
    <property type="entry name" value="InsJ-like_HTH"/>
</dbReference>
<dbReference type="PANTHER" id="PTHR30461:SF2">
    <property type="entry name" value="SERINE RECOMBINASE PINE-RELATED"/>
    <property type="match status" value="1"/>
</dbReference>
<dbReference type="CDD" id="cd03768">
    <property type="entry name" value="SR_ResInv"/>
    <property type="match status" value="1"/>
</dbReference>
<dbReference type="InterPro" id="IPR009057">
    <property type="entry name" value="Homeodomain-like_sf"/>
</dbReference>
<dbReference type="OrthoDB" id="2290206at2"/>
<dbReference type="Gene3D" id="1.10.10.60">
    <property type="entry name" value="Homeodomain-like"/>
    <property type="match status" value="1"/>
</dbReference>
<feature type="active site" description="O-(5'-phospho-DNA)-serine intermediate" evidence="6">
    <location>
        <position position="9"/>
    </location>
</feature>
<dbReference type="Pfam" id="PF13518">
    <property type="entry name" value="HTH_28"/>
    <property type="match status" value="1"/>
</dbReference>
<dbReference type="PROSITE" id="PS00398">
    <property type="entry name" value="RECOMBINASES_2"/>
    <property type="match status" value="1"/>
</dbReference>
<reference evidence="8 9" key="1">
    <citation type="submission" date="2015-06" db="EMBL/GenBank/DDBJ databases">
        <title>Improved classification and identification of acetic acid bacteria using matrix-assisted laser desorption/ionization time-of-flight mass spectrometry; Gluconobacter nephelii and Gluconobacter uchimurae are later heterotypic synonyms of Gluconobacter japonicus and Gluconobacter oxydans, respectively.</title>
        <authorList>
            <person name="Li L."/>
            <person name="Cleenwerck I."/>
            <person name="De Vuyst L."/>
            <person name="Vandamme P."/>
        </authorList>
    </citation>
    <scope>NUCLEOTIDE SEQUENCE [LARGE SCALE GENOMIC DNA]</scope>
    <source>
        <strain evidence="8 9">LMG 1768</strain>
    </source>
</reference>
<gene>
    <name evidence="8" type="ORF">AD945_03750</name>
</gene>
<dbReference type="Gene3D" id="3.40.50.1390">
    <property type="entry name" value="Resolvase, N-terminal catalytic domain"/>
    <property type="match status" value="1"/>
</dbReference>
<keyword evidence="2" id="KW-0229">DNA integration</keyword>
<organism evidence="8 9">
    <name type="scientific">Gluconobacter albidus</name>
    <dbReference type="NCBI Taxonomy" id="318683"/>
    <lineage>
        <taxon>Bacteria</taxon>
        <taxon>Pseudomonadati</taxon>
        <taxon>Pseudomonadota</taxon>
        <taxon>Alphaproteobacteria</taxon>
        <taxon>Acetobacterales</taxon>
        <taxon>Acetobacteraceae</taxon>
        <taxon>Gluconobacter</taxon>
    </lineage>
</organism>
<evidence type="ECO:0000256" key="3">
    <source>
        <dbReference type="ARBA" id="ARBA00023100"/>
    </source>
</evidence>
<proteinExistence type="inferred from homology"/>
<evidence type="ECO:0000259" key="7">
    <source>
        <dbReference type="PROSITE" id="PS51736"/>
    </source>
</evidence>
<dbReference type="InterPro" id="IPR006118">
    <property type="entry name" value="Recombinase_CS"/>
</dbReference>
<dbReference type="Proteomes" id="UP000075636">
    <property type="component" value="Unassembled WGS sequence"/>
</dbReference>
<dbReference type="GO" id="GO:0015074">
    <property type="term" value="P:DNA integration"/>
    <property type="evidence" value="ECO:0007669"/>
    <property type="project" value="UniProtKB-KW"/>
</dbReference>
<evidence type="ECO:0000256" key="6">
    <source>
        <dbReference type="PIRSR" id="PIRSR606118-50"/>
    </source>
</evidence>
<name>A0A149TLP1_9PROT</name>
<feature type="domain" description="Resolvase/invertase-type recombinase catalytic" evidence="7">
    <location>
        <begin position="1"/>
        <end position="136"/>
    </location>
</feature>
<keyword evidence="3" id="KW-0230">DNA invertase</keyword>
<dbReference type="EMBL" id="LHZR01000092">
    <property type="protein sequence ID" value="KXV49679.1"/>
    <property type="molecule type" value="Genomic_DNA"/>
</dbReference>
<evidence type="ECO:0000256" key="2">
    <source>
        <dbReference type="ARBA" id="ARBA00022908"/>
    </source>
</evidence>